<feature type="region of interest" description="Disordered" evidence="1">
    <location>
        <begin position="185"/>
        <end position="237"/>
    </location>
</feature>
<evidence type="ECO:0000256" key="1">
    <source>
        <dbReference type="SAM" id="MobiDB-lite"/>
    </source>
</evidence>
<dbReference type="STRING" id="27349.A0A0L6U6Y4"/>
<dbReference type="AlphaFoldDB" id="A0A0L6U6Y4"/>
<keyword evidence="3" id="KW-1185">Reference proteome</keyword>
<reference evidence="2 3" key="1">
    <citation type="submission" date="2015-08" db="EMBL/GenBank/DDBJ databases">
        <title>Next Generation Sequencing and Analysis of the Genome of Puccinia sorghi L Schw, the Causal Agent of Maize Common Rust.</title>
        <authorList>
            <person name="Rochi L."/>
            <person name="Burguener G."/>
            <person name="Darino M."/>
            <person name="Turjanski A."/>
            <person name="Kreff E."/>
            <person name="Dieguez M.J."/>
            <person name="Sacco F."/>
        </authorList>
    </citation>
    <scope>NUCLEOTIDE SEQUENCE [LARGE SCALE GENOMIC DNA]</scope>
    <source>
        <strain evidence="2 3">RO10H11247</strain>
    </source>
</reference>
<evidence type="ECO:0000313" key="2">
    <source>
        <dbReference type="EMBL" id="KNZ44279.1"/>
    </source>
</evidence>
<accession>A0A0L6U6Y4</accession>
<organism evidence="2 3">
    <name type="scientific">Puccinia sorghi</name>
    <dbReference type="NCBI Taxonomy" id="27349"/>
    <lineage>
        <taxon>Eukaryota</taxon>
        <taxon>Fungi</taxon>
        <taxon>Dikarya</taxon>
        <taxon>Basidiomycota</taxon>
        <taxon>Pucciniomycotina</taxon>
        <taxon>Pucciniomycetes</taxon>
        <taxon>Pucciniales</taxon>
        <taxon>Pucciniaceae</taxon>
        <taxon>Puccinia</taxon>
    </lineage>
</organism>
<name>A0A0L6U6Y4_9BASI</name>
<gene>
    <name evidence="2" type="ORF">VP01_931g2</name>
</gene>
<dbReference type="VEuPathDB" id="FungiDB:VP01_931g2"/>
<protein>
    <submittedName>
        <fullName evidence="2">Uncharacterized protein</fullName>
    </submittedName>
</protein>
<dbReference type="EMBL" id="LAVV01014960">
    <property type="protein sequence ID" value="KNZ44279.1"/>
    <property type="molecule type" value="Genomic_DNA"/>
</dbReference>
<dbReference type="Proteomes" id="UP000037035">
    <property type="component" value="Unassembled WGS sequence"/>
</dbReference>
<sequence>MATVKLTYQKCLAFTRFRTPCPENRAENSKWCPTHEELQGKCMRIYKHHSRQLDRYAVENPYPGFQIPTVDATSRELLQLDNQSLTHMTNQMIPRLEDLNKIHVPDTLRTWYQIARRTWALVNRTVLAREHHHSQFYQSGDHSHRHFNIILRRKQELLESLMAGIDQRLYQLTIGVEEADWLLSKQRHNSSRNSESDTDSSSSDSVRYGDVDCQEEPKFLESPPTPPSSPTPCEECQYISEDPDEKLNRRKKAVMEQLINYLNFPPEDSKLSDLMVRELREVIRNIFRRIIVRDAGLFVRAKEFNPTPGQLCSTRLYGERDWRKPQYQCPIKEFIGSEKLSLKELQRLWGLMKFGKDKIGPELIRNAIADIYRCSPDVCGSDEFQLNCAKHKKSAKIWILGGFVWRKTMGGPLPRTGSDHLYAFSEWWIHFSSLSCAGCMLSTCRTFEEWAGNRRLVVVTAIQNGRKDRSPPLNTCSGVSGLCSVVIIVTRSCRKSKKWSLNPRSSRRFTRKLKRDIICIFAWQVKALSVRTRIKSLSDPRSAKIIDTLFALPSSFNIYAKRRDTQEVTHKPKHEDDLWCSRVRSGYTTTERKTKRFTPATAFKADDNLFERTLTSPEKSFKHRFEDCWDVLVMDAKAGSFDGFLNSITQVVLESTGYKSIDAAILVSPHPIQPNNSSNKDNLTHPMASQLNTIWLLVVCVAADHYSGNPSVSARPPNQNLGFKFFSVLIHTCSDQALREVE</sequence>
<proteinExistence type="predicted"/>
<comment type="caution">
    <text evidence="2">The sequence shown here is derived from an EMBL/GenBank/DDBJ whole genome shotgun (WGS) entry which is preliminary data.</text>
</comment>
<dbReference type="OrthoDB" id="10260712at2759"/>
<feature type="compositionally biased region" description="Basic and acidic residues" evidence="1">
    <location>
        <begin position="207"/>
        <end position="219"/>
    </location>
</feature>
<evidence type="ECO:0000313" key="3">
    <source>
        <dbReference type="Proteomes" id="UP000037035"/>
    </source>
</evidence>